<dbReference type="KEGG" id="sfiy:F0344_11945"/>
<dbReference type="Proteomes" id="UP000515307">
    <property type="component" value="Chromosome"/>
</dbReference>
<evidence type="ECO:0000313" key="3">
    <source>
        <dbReference type="Proteomes" id="UP000515307"/>
    </source>
</evidence>
<gene>
    <name evidence="2" type="ORF">F0344_11945</name>
</gene>
<organism evidence="2 3">
    <name type="scientific">Streptomyces finlayi</name>
    <dbReference type="NCBI Taxonomy" id="67296"/>
    <lineage>
        <taxon>Bacteria</taxon>
        <taxon>Bacillati</taxon>
        <taxon>Actinomycetota</taxon>
        <taxon>Actinomycetes</taxon>
        <taxon>Kitasatosporales</taxon>
        <taxon>Streptomycetaceae</taxon>
        <taxon>Streptomyces</taxon>
    </lineage>
</organism>
<keyword evidence="3" id="KW-1185">Reference proteome</keyword>
<evidence type="ECO:0000313" key="2">
    <source>
        <dbReference type="EMBL" id="QNE79194.1"/>
    </source>
</evidence>
<proteinExistence type="predicted"/>
<dbReference type="RefSeq" id="WP_185302638.1">
    <property type="nucleotide sequence ID" value="NZ_CP045702.1"/>
</dbReference>
<evidence type="ECO:0000256" key="1">
    <source>
        <dbReference type="SAM" id="MobiDB-lite"/>
    </source>
</evidence>
<dbReference type="AlphaFoldDB" id="A0A7G7BV29"/>
<reference evidence="3" key="1">
    <citation type="submission" date="2019-10" db="EMBL/GenBank/DDBJ databases">
        <title>Antimicrobial potential of Antarctic Bacteria.</title>
        <authorList>
            <person name="Benaud N."/>
            <person name="Edwards R.J."/>
            <person name="Ferrari B.C."/>
        </authorList>
    </citation>
    <scope>NUCLEOTIDE SEQUENCE [LARGE SCALE GENOMIC DNA]</scope>
    <source>
        <strain evidence="3">NBSH44</strain>
    </source>
</reference>
<accession>A0A7G7BV29</accession>
<name>A0A7G7BV29_9ACTN</name>
<protein>
    <submittedName>
        <fullName evidence="2">Uncharacterized protein</fullName>
    </submittedName>
</protein>
<feature type="region of interest" description="Disordered" evidence="1">
    <location>
        <begin position="1"/>
        <end position="21"/>
    </location>
</feature>
<dbReference type="EMBL" id="CP045702">
    <property type="protein sequence ID" value="QNE79194.1"/>
    <property type="molecule type" value="Genomic_DNA"/>
</dbReference>
<sequence length="151" mass="16379">MTVGRDESGEDIREPAGRTRGGDSDWLKGAWITAVHGVFYRPEGITGEPEAIEFVLSGGESVLLTCASDWTLRITPGSWPELPAWCVPAGQWQFSPLTSLPVPPYGGAWTVTGTEELRDGKGEAREVVIRCEDGDFVVVAGDTMSIRFVRP</sequence>